<dbReference type="Gene3D" id="2.60.40.1220">
    <property type="match status" value="1"/>
</dbReference>
<gene>
    <name evidence="7" type="ORF">ACFFLM_10135</name>
</gene>
<evidence type="ECO:0000256" key="3">
    <source>
        <dbReference type="ARBA" id="ARBA00022729"/>
    </source>
</evidence>
<reference evidence="7 8" key="1">
    <citation type="submission" date="2024-09" db="EMBL/GenBank/DDBJ databases">
        <authorList>
            <person name="Sun Q."/>
            <person name="Mori K."/>
        </authorList>
    </citation>
    <scope>NUCLEOTIDE SEQUENCE [LARGE SCALE GENOMIC DNA]</scope>
    <source>
        <strain evidence="7 8">JCM 13503</strain>
    </source>
</reference>
<dbReference type="PANTHER" id="PTHR34820:SF4">
    <property type="entry name" value="INNER MEMBRANE PROTEIN YEBZ"/>
    <property type="match status" value="1"/>
</dbReference>
<evidence type="ECO:0000259" key="6">
    <source>
        <dbReference type="Pfam" id="PF04234"/>
    </source>
</evidence>
<evidence type="ECO:0000313" key="8">
    <source>
        <dbReference type="Proteomes" id="UP001589733"/>
    </source>
</evidence>
<evidence type="ECO:0000256" key="1">
    <source>
        <dbReference type="ARBA" id="ARBA00004196"/>
    </source>
</evidence>
<feature type="signal peptide" evidence="5">
    <location>
        <begin position="1"/>
        <end position="20"/>
    </location>
</feature>
<feature type="domain" description="CopC" evidence="6">
    <location>
        <begin position="19"/>
        <end position="131"/>
    </location>
</feature>
<dbReference type="InterPro" id="IPR014755">
    <property type="entry name" value="Cu-Rt/internalin_Ig-like"/>
</dbReference>
<dbReference type="PANTHER" id="PTHR34820">
    <property type="entry name" value="INNER MEMBRANE PROTEIN YEBZ"/>
    <property type="match status" value="1"/>
</dbReference>
<dbReference type="RefSeq" id="WP_380008967.1">
    <property type="nucleotide sequence ID" value="NZ_JBHLYR010000031.1"/>
</dbReference>
<comment type="subcellular location">
    <subcellularLocation>
        <location evidence="1">Cell envelope</location>
    </subcellularLocation>
</comment>
<keyword evidence="4" id="KW-0186">Copper</keyword>
<keyword evidence="2" id="KW-0479">Metal-binding</keyword>
<dbReference type="InterPro" id="IPR032694">
    <property type="entry name" value="CopC/D"/>
</dbReference>
<dbReference type="Pfam" id="PF04234">
    <property type="entry name" value="CopC"/>
    <property type="match status" value="1"/>
</dbReference>
<protein>
    <submittedName>
        <fullName evidence="7">Copper resistance protein CopC</fullName>
    </submittedName>
</protein>
<dbReference type="InterPro" id="IPR007348">
    <property type="entry name" value="CopC_dom"/>
</dbReference>
<proteinExistence type="predicted"/>
<evidence type="ECO:0000313" key="7">
    <source>
        <dbReference type="EMBL" id="MFB9992321.1"/>
    </source>
</evidence>
<comment type="caution">
    <text evidence="7">The sequence shown here is derived from an EMBL/GenBank/DDBJ whole genome shotgun (WGS) entry which is preliminary data.</text>
</comment>
<evidence type="ECO:0000256" key="2">
    <source>
        <dbReference type="ARBA" id="ARBA00022723"/>
    </source>
</evidence>
<keyword evidence="3 5" id="KW-0732">Signal</keyword>
<name>A0ABV6B0A1_9DEIO</name>
<accession>A0ABV6B0A1</accession>
<organism evidence="7 8">
    <name type="scientific">Deinococcus oregonensis</name>
    <dbReference type="NCBI Taxonomy" id="1805970"/>
    <lineage>
        <taxon>Bacteria</taxon>
        <taxon>Thermotogati</taxon>
        <taxon>Deinococcota</taxon>
        <taxon>Deinococci</taxon>
        <taxon>Deinococcales</taxon>
        <taxon>Deinococcaceae</taxon>
        <taxon>Deinococcus</taxon>
    </lineage>
</organism>
<evidence type="ECO:0000256" key="4">
    <source>
        <dbReference type="ARBA" id="ARBA00023008"/>
    </source>
</evidence>
<dbReference type="SUPFAM" id="SSF81296">
    <property type="entry name" value="E set domains"/>
    <property type="match status" value="1"/>
</dbReference>
<dbReference type="EMBL" id="JBHLYR010000031">
    <property type="protein sequence ID" value="MFB9992321.1"/>
    <property type="molecule type" value="Genomic_DNA"/>
</dbReference>
<dbReference type="InterPro" id="IPR014756">
    <property type="entry name" value="Ig_E-set"/>
</dbReference>
<evidence type="ECO:0000256" key="5">
    <source>
        <dbReference type="SAM" id="SignalP"/>
    </source>
</evidence>
<keyword evidence="8" id="KW-1185">Reference proteome</keyword>
<feature type="chain" id="PRO_5045572568" evidence="5">
    <location>
        <begin position="21"/>
        <end position="132"/>
    </location>
</feature>
<sequence>MTRLLALLLAAALGTASAHTEVTVLSPTSTRPVTAPRTVQLSFGEPVNLRFASFRVLPMPNGKTPAEAAKLALALKADAPQLVNLGAVPTGMAAKLSLPLKPNLKAGPYLIVWAVLSDDGHPVSGQSLFRVR</sequence>
<dbReference type="Proteomes" id="UP001589733">
    <property type="component" value="Unassembled WGS sequence"/>
</dbReference>